<keyword evidence="4" id="KW-1185">Reference proteome</keyword>
<dbReference type="EMBL" id="JXYS01000015">
    <property type="protein sequence ID" value="KJF18489.1"/>
    <property type="molecule type" value="Genomic_DNA"/>
</dbReference>
<proteinExistence type="inferred from homology"/>
<dbReference type="InterPro" id="IPR002539">
    <property type="entry name" value="MaoC-like_dom"/>
</dbReference>
<evidence type="ECO:0000313" key="3">
    <source>
        <dbReference type="EMBL" id="KJF18489.1"/>
    </source>
</evidence>
<dbReference type="RefSeq" id="WP_052604405.1">
    <property type="nucleotide sequence ID" value="NZ_JXYS01000015.1"/>
</dbReference>
<dbReference type="PANTHER" id="PTHR43664">
    <property type="entry name" value="MONOAMINE OXIDASE-RELATED"/>
    <property type="match status" value="1"/>
</dbReference>
<comment type="similarity">
    <text evidence="1">Belongs to the enoyl-CoA hydratase/isomerase family.</text>
</comment>
<accession>A0A0D8HKV1</accession>
<dbReference type="PANTHER" id="PTHR43664:SF1">
    <property type="entry name" value="BETA-METHYLMALYL-COA DEHYDRATASE"/>
    <property type="match status" value="1"/>
</dbReference>
<feature type="domain" description="MaoC-like" evidence="2">
    <location>
        <begin position="13"/>
        <end position="120"/>
    </location>
</feature>
<dbReference type="OrthoDB" id="9797938at2"/>
<dbReference type="STRING" id="1280514.AXFE_06170"/>
<dbReference type="InterPro" id="IPR029069">
    <property type="entry name" value="HotDog_dom_sf"/>
</dbReference>
<sequence length="152" mass="16954">MAIYFDDFEVGQTFVGGGRTFTEAEIITFAHSYDPQAMHIDRVYAEDGSFKGLIASGFHTLSIAWWLFLKLGLVEGSMKIGIGVDEVRWKRPVRPGDTVALTVEIIEKSLTSANDSGRVHFSHTLKNQANEVVLTYNSLHLIWLKGYGKSES</sequence>
<dbReference type="Gene3D" id="3.10.129.10">
    <property type="entry name" value="Hotdog Thioesterase"/>
    <property type="match status" value="1"/>
</dbReference>
<dbReference type="PATRIC" id="fig|1280514.3.peg.836"/>
<evidence type="ECO:0000259" key="2">
    <source>
        <dbReference type="Pfam" id="PF01575"/>
    </source>
</evidence>
<name>A0A0D8HKV1_9ACTN</name>
<evidence type="ECO:0000256" key="1">
    <source>
        <dbReference type="ARBA" id="ARBA00005254"/>
    </source>
</evidence>
<dbReference type="Pfam" id="PF01575">
    <property type="entry name" value="MaoC_dehydratas"/>
    <property type="match status" value="1"/>
</dbReference>
<organism evidence="3 4">
    <name type="scientific">Acidithrix ferrooxidans</name>
    <dbReference type="NCBI Taxonomy" id="1280514"/>
    <lineage>
        <taxon>Bacteria</taxon>
        <taxon>Bacillati</taxon>
        <taxon>Actinomycetota</taxon>
        <taxon>Acidimicrobiia</taxon>
        <taxon>Acidimicrobiales</taxon>
        <taxon>Acidimicrobiaceae</taxon>
        <taxon>Acidithrix</taxon>
    </lineage>
</organism>
<dbReference type="SUPFAM" id="SSF54637">
    <property type="entry name" value="Thioesterase/thiol ester dehydrase-isomerase"/>
    <property type="match status" value="1"/>
</dbReference>
<comment type="caution">
    <text evidence="3">The sequence shown here is derived from an EMBL/GenBank/DDBJ whole genome shotgun (WGS) entry which is preliminary data.</text>
</comment>
<evidence type="ECO:0000313" key="4">
    <source>
        <dbReference type="Proteomes" id="UP000032360"/>
    </source>
</evidence>
<protein>
    <submittedName>
        <fullName evidence="3">Bifunctional protein PaaZ</fullName>
    </submittedName>
</protein>
<gene>
    <name evidence="3" type="primary">paaZ1</name>
    <name evidence="3" type="ORF">AXFE_06170</name>
</gene>
<dbReference type="AlphaFoldDB" id="A0A0D8HKV1"/>
<dbReference type="InterPro" id="IPR052342">
    <property type="entry name" value="MCH/BMMD"/>
</dbReference>
<reference evidence="3 4" key="1">
    <citation type="submission" date="2015-01" db="EMBL/GenBank/DDBJ databases">
        <title>Draft genome of the acidophilic iron oxidizer Acidithrix ferrooxidans strain Py-F3.</title>
        <authorList>
            <person name="Poehlein A."/>
            <person name="Eisen S."/>
            <person name="Schloemann M."/>
            <person name="Johnson B.D."/>
            <person name="Daniel R."/>
            <person name="Muehling M."/>
        </authorList>
    </citation>
    <scope>NUCLEOTIDE SEQUENCE [LARGE SCALE GENOMIC DNA]</scope>
    <source>
        <strain evidence="3 4">Py-F3</strain>
    </source>
</reference>
<dbReference type="Proteomes" id="UP000032360">
    <property type="component" value="Unassembled WGS sequence"/>
</dbReference>